<evidence type="ECO:0000256" key="2">
    <source>
        <dbReference type="ARBA" id="ARBA00022692"/>
    </source>
</evidence>
<keyword evidence="3" id="KW-0677">Repeat</keyword>
<sequence length="1579" mass="176613">MMSSGAGRKSTGRWAKWPWHRRTIVPCSSRSLAIFHCHRRKMGAPPVPKVRQPNQLSRLFLFLLQISKFTSAILGHWPSLEAVQSRFPGCCENLRSFDCGDGVCLSVSHFHDGIADCADGSDEYCFAEQISCGTFCADFVHLGECLQNPNCTQRVGPPSPAPPSPLCPLLKFTGRRLCGFANTVSCRGYGECIFEKWLKDGKRDCMDGSDEDENYASLFNIASVPLDQRRTVHPPFAAPHSPSPPFLPPPLPPFFPPPFPPPLPSLLPPPPPPPPLRPSTPSLSSNLSPNFALTLPPLFVSVPFAISSPTTQSLLWASINEKENQNGGRSSSTAYANLALGFGAEFARSLMPSPPVVGGVSPSFRSTASPSPTSPQFEAVFGGEKSMERQWIIFPNWPISTTPKSIFANEWSKETEEEQWKGQRNWKEDKGTGRDQQVEGVQPEQKQFWPLPFHRPEKVTNIGTTGPTDAESTATTAEVWEPEGRIVGVGTKAEGAVGGEKFGGEETTAKAKDMEIGEGKGPSGGEEAGGTAPEATRETAERRTTTATPRATTAPQAQSLPPPPPSLASPSSLSSSPSSSLASSSPYSSSSSSTPVSVHRWAFPVPSHAIENAAEKFGGLSCTERINRMASEFKNVSVRCDCPPGQFRTSDGSCVFSTVSTFSAKIGSLCGHSFADFSPSSLPSLQEQLIILKLIDSLPDQSFCVRNILKDGQIVVNSVCADECATEKLEEATKTHGNLPEMKVKVSELTDGACQRTDLNNCDKKAQCLPEGLRFRCQCLPGTKDTSPEGQSHRCEGTVLLQTCTKLLGVCLIVWLLMLLLLCFLLPIFSLLCLKYCFKIDPFVLRNRLRHFLMNLLNKLKGRSEPKIVPIIRTSQSEGEQMRRESVKPTGGDETITLKVPSMSNGLRQATIHSPYRLMPSDSEEYLIVQEEEGEEQKGKETVREKGVDERADAEKRLAGKQTVLHPMEQSSKSTMQSSTETGMIIMPEAKLGSLPSADAMTTKSEEAVEETTEVEVHEEGEGVEEAEKQRTDREAPDEREEERPKSAASRTGTPTIWDQYKILGDQFAKYGSLDIEKRKESVTESLEELLQKQEEAKDSEERVKHAIAGRETAERRGQEGIVEERGRVEEMEQYRETDKEKQKKEELGKKLERHGMKWGEFEEEEREERKEKEGEKKEKEGEEEEKEEERGEEKEAGRSIPADTLREGALSIGFVMPSQVGAQRKVLTRAADQSHAAPPFAPIKRRAFGNERLFEKQTFVKKPIRGTDFVVVKGRAEEAKEMRENARSMMGQRRRDAFVRGQQRDVQMEETERMKESQEEGVRNKESEEERERKRESHEEGVRKRESQEERARKRECRVSTLPMAFRMGGQSPMAQRLATVRKITTKSPKRVPSPTFFDPDLPSTSQSVQFWEKSLRRPFTPAEGLPLEEYAKKRTDHFQRDGQSLRLMEMEERVHSGCITDRKPWNISPIPDPDLTAPPLREMSDLSEGSLARTMERLEERVHLGCITWRKPWNSSPHKKKRRSEIGRIGGEEGKESPKRHRKGRTVRIREDDERRRERTESEAKEENRSRKWLEYD</sequence>
<dbReference type="PROSITE" id="PS50068">
    <property type="entry name" value="LDLRA_2"/>
    <property type="match status" value="2"/>
</dbReference>
<keyword evidence="4 9" id="KW-1133">Transmembrane helix</keyword>
<comment type="caution">
    <text evidence="10">The sequence shown here is derived from an EMBL/GenBank/DDBJ whole genome shotgun (WGS) entry which is preliminary data.</text>
</comment>
<gene>
    <name evidence="10" type="ORF">niasHT_015334</name>
</gene>
<feature type="region of interest" description="Disordered" evidence="8">
    <location>
        <begin position="495"/>
        <end position="593"/>
    </location>
</feature>
<feature type="compositionally biased region" description="Low complexity" evidence="8">
    <location>
        <begin position="545"/>
        <end position="559"/>
    </location>
</feature>
<keyword evidence="5 9" id="KW-0472">Membrane</keyword>
<feature type="transmembrane region" description="Helical" evidence="9">
    <location>
        <begin position="812"/>
        <end position="838"/>
    </location>
</feature>
<evidence type="ECO:0000256" key="3">
    <source>
        <dbReference type="ARBA" id="ARBA00022737"/>
    </source>
</evidence>
<organism evidence="10 11">
    <name type="scientific">Heterodera trifolii</name>
    <dbReference type="NCBI Taxonomy" id="157864"/>
    <lineage>
        <taxon>Eukaryota</taxon>
        <taxon>Metazoa</taxon>
        <taxon>Ecdysozoa</taxon>
        <taxon>Nematoda</taxon>
        <taxon>Chromadorea</taxon>
        <taxon>Rhabditida</taxon>
        <taxon>Tylenchina</taxon>
        <taxon>Tylenchomorpha</taxon>
        <taxon>Tylenchoidea</taxon>
        <taxon>Heteroderidae</taxon>
        <taxon>Heteroderinae</taxon>
        <taxon>Heterodera</taxon>
    </lineage>
</organism>
<evidence type="ECO:0000313" key="10">
    <source>
        <dbReference type="EMBL" id="KAL3108412.1"/>
    </source>
</evidence>
<feature type="compositionally biased region" description="Basic and acidic residues" evidence="8">
    <location>
        <begin position="412"/>
        <end position="437"/>
    </location>
</feature>
<feature type="region of interest" description="Disordered" evidence="8">
    <location>
        <begin position="994"/>
        <end position="1057"/>
    </location>
</feature>
<dbReference type="InterPro" id="IPR002172">
    <property type="entry name" value="LDrepeatLR_classA_rpt"/>
</dbReference>
<feature type="compositionally biased region" description="Basic and acidic residues" evidence="8">
    <location>
        <begin position="1189"/>
        <end position="1198"/>
    </location>
</feature>
<evidence type="ECO:0000256" key="7">
    <source>
        <dbReference type="PROSITE-ProRule" id="PRU00124"/>
    </source>
</evidence>
<comment type="subcellular location">
    <subcellularLocation>
        <location evidence="1">Membrane</location>
        <topology evidence="1">Single-pass membrane protein</topology>
    </subcellularLocation>
</comment>
<dbReference type="GO" id="GO:0016020">
    <property type="term" value="C:membrane"/>
    <property type="evidence" value="ECO:0007669"/>
    <property type="project" value="UniProtKB-SubCell"/>
</dbReference>
<reference evidence="10 11" key="1">
    <citation type="submission" date="2024-10" db="EMBL/GenBank/DDBJ databases">
        <authorList>
            <person name="Kim D."/>
        </authorList>
    </citation>
    <scope>NUCLEOTIDE SEQUENCE [LARGE SCALE GENOMIC DNA]</scope>
    <source>
        <strain evidence="10">BH-2024</strain>
    </source>
</reference>
<dbReference type="PRINTS" id="PR00261">
    <property type="entry name" value="LDLRECEPTOR"/>
</dbReference>
<dbReference type="Pfam" id="PF00057">
    <property type="entry name" value="Ldl_recept_a"/>
    <property type="match status" value="1"/>
</dbReference>
<feature type="disulfide bond" evidence="7">
    <location>
        <begin position="99"/>
        <end position="117"/>
    </location>
</feature>
<name>A0ABD2KZK7_9BILA</name>
<dbReference type="SMART" id="SM00192">
    <property type="entry name" value="LDLa"/>
    <property type="match status" value="2"/>
</dbReference>
<feature type="compositionally biased region" description="Basic and acidic residues" evidence="8">
    <location>
        <begin position="1294"/>
        <end position="1354"/>
    </location>
</feature>
<dbReference type="InterPro" id="IPR050685">
    <property type="entry name" value="LDLR"/>
</dbReference>
<dbReference type="SUPFAM" id="SSF57424">
    <property type="entry name" value="LDL receptor-like module"/>
    <property type="match status" value="2"/>
</dbReference>
<feature type="compositionally biased region" description="Basic and acidic residues" evidence="8">
    <location>
        <begin position="1015"/>
        <end position="1046"/>
    </location>
</feature>
<feature type="region of interest" description="Disordered" evidence="8">
    <location>
        <begin position="1515"/>
        <end position="1579"/>
    </location>
</feature>
<feature type="compositionally biased region" description="Basic and acidic residues" evidence="8">
    <location>
        <begin position="1168"/>
        <end position="1181"/>
    </location>
</feature>
<proteinExistence type="predicted"/>
<dbReference type="GO" id="GO:0016192">
    <property type="term" value="P:vesicle-mediated transport"/>
    <property type="evidence" value="ECO:0007669"/>
    <property type="project" value="UniProtKB-ARBA"/>
</dbReference>
<accession>A0ABD2KZK7</accession>
<feature type="region of interest" description="Disordered" evidence="8">
    <location>
        <begin position="412"/>
        <end position="443"/>
    </location>
</feature>
<feature type="compositionally biased region" description="Low complexity" evidence="8">
    <location>
        <begin position="568"/>
        <end position="593"/>
    </location>
</feature>
<evidence type="ECO:0000256" key="6">
    <source>
        <dbReference type="ARBA" id="ARBA00023157"/>
    </source>
</evidence>
<evidence type="ECO:0000256" key="4">
    <source>
        <dbReference type="ARBA" id="ARBA00022989"/>
    </source>
</evidence>
<dbReference type="EMBL" id="JBICBT010000590">
    <property type="protein sequence ID" value="KAL3108412.1"/>
    <property type="molecule type" value="Genomic_DNA"/>
</dbReference>
<comment type="caution">
    <text evidence="7">Lacks conserved residue(s) required for the propagation of feature annotation.</text>
</comment>
<feature type="compositionally biased region" description="Basic residues" evidence="8">
    <location>
        <begin position="1540"/>
        <end position="1549"/>
    </location>
</feature>
<evidence type="ECO:0000256" key="1">
    <source>
        <dbReference type="ARBA" id="ARBA00004167"/>
    </source>
</evidence>
<keyword evidence="2 9" id="KW-0812">Transmembrane</keyword>
<protein>
    <submittedName>
        <fullName evidence="10">Uncharacterized protein</fullName>
    </submittedName>
</protein>
<dbReference type="Gene3D" id="4.10.400.10">
    <property type="entry name" value="Low-density Lipoprotein Receptor"/>
    <property type="match status" value="2"/>
</dbReference>
<feature type="region of interest" description="Disordered" evidence="8">
    <location>
        <begin position="931"/>
        <end position="953"/>
    </location>
</feature>
<dbReference type="CDD" id="cd00112">
    <property type="entry name" value="LDLa"/>
    <property type="match status" value="2"/>
</dbReference>
<feature type="compositionally biased region" description="Basic and acidic residues" evidence="8">
    <location>
        <begin position="535"/>
        <end position="544"/>
    </location>
</feature>
<feature type="compositionally biased region" description="Basic and acidic residues" evidence="8">
    <location>
        <begin position="1112"/>
        <end position="1161"/>
    </location>
</feature>
<dbReference type="InterPro" id="IPR036055">
    <property type="entry name" value="LDL_receptor-like_sf"/>
</dbReference>
<evidence type="ECO:0000256" key="9">
    <source>
        <dbReference type="SAM" id="Phobius"/>
    </source>
</evidence>
<dbReference type="PANTHER" id="PTHR24270">
    <property type="entry name" value="LOW-DENSITY LIPOPROTEIN RECEPTOR-RELATED"/>
    <property type="match status" value="1"/>
</dbReference>
<dbReference type="Proteomes" id="UP001620626">
    <property type="component" value="Unassembled WGS sequence"/>
</dbReference>
<feature type="compositionally biased region" description="Basic and acidic residues" evidence="8">
    <location>
        <begin position="936"/>
        <end position="953"/>
    </location>
</feature>
<evidence type="ECO:0000313" key="11">
    <source>
        <dbReference type="Proteomes" id="UP001620626"/>
    </source>
</evidence>
<feature type="region of interest" description="Disordered" evidence="8">
    <location>
        <begin position="1091"/>
        <end position="1205"/>
    </location>
</feature>
<feature type="compositionally biased region" description="Basic and acidic residues" evidence="8">
    <location>
        <begin position="1526"/>
        <end position="1539"/>
    </location>
</feature>
<feature type="compositionally biased region" description="Basic and acidic residues" evidence="8">
    <location>
        <begin position="502"/>
        <end position="518"/>
    </location>
</feature>
<feature type="compositionally biased region" description="Basic and acidic residues" evidence="8">
    <location>
        <begin position="1091"/>
        <end position="1105"/>
    </location>
</feature>
<feature type="compositionally biased region" description="Basic and acidic residues" evidence="8">
    <location>
        <begin position="1550"/>
        <end position="1579"/>
    </location>
</feature>
<feature type="region of interest" description="Disordered" evidence="8">
    <location>
        <begin position="1283"/>
        <end position="1376"/>
    </location>
</feature>
<keyword evidence="11" id="KW-1185">Reference proteome</keyword>
<keyword evidence="6 7" id="KW-1015">Disulfide bond</keyword>
<feature type="region of interest" description="Disordered" evidence="8">
    <location>
        <begin position="264"/>
        <end position="285"/>
    </location>
</feature>
<feature type="compositionally biased region" description="Pro residues" evidence="8">
    <location>
        <begin position="264"/>
        <end position="278"/>
    </location>
</feature>
<evidence type="ECO:0000256" key="8">
    <source>
        <dbReference type="SAM" id="MobiDB-lite"/>
    </source>
</evidence>
<feature type="compositionally biased region" description="Gly residues" evidence="8">
    <location>
        <begin position="519"/>
        <end position="528"/>
    </location>
</feature>
<evidence type="ECO:0000256" key="5">
    <source>
        <dbReference type="ARBA" id="ARBA00023136"/>
    </source>
</evidence>